<dbReference type="GO" id="GO:0016491">
    <property type="term" value="F:oxidoreductase activity"/>
    <property type="evidence" value="ECO:0007669"/>
    <property type="project" value="UniProtKB-KW"/>
</dbReference>
<dbReference type="InterPro" id="IPR018170">
    <property type="entry name" value="Aldo/ket_reductase_CS"/>
</dbReference>
<sequence length="339" mass="37574">MAAKLSIKSVVTAKPAMRLPLIGLGTLQANDDAVQNAIIAAVEAGYRHIDTAYNYYNEKAIGKALKTLFDSGKIKREELFITSKLPRTAMRPNLVEEYINRCLTDLQLQYVDLYLIHHPVGFEPCEEATPKDAEGYVRLDLTTDHVALWKAMEAQVDAGRAKAIGVSNFTPAQVDRILKNARIPPAVNQVEFHLYFQQKEMQVWSKKTGVNLTAYSPLGSPSLVGSFISNGTIDSSKGVGPLSDPVVGRIAKTHKKTPAQVLLRHIIQLGVVAIPKSSKPERVKENLQGSPNLVFDFELSNAEMSELNALDKEEHGRIFHLPTLIKGYDRHPENPYPKL</sequence>
<proteinExistence type="inferred from homology"/>
<evidence type="ECO:0000256" key="3">
    <source>
        <dbReference type="ARBA" id="ARBA00023002"/>
    </source>
</evidence>
<dbReference type="PIRSF" id="PIRSF000097">
    <property type="entry name" value="AKR"/>
    <property type="match status" value="1"/>
</dbReference>
<evidence type="ECO:0000256" key="6">
    <source>
        <dbReference type="PIRSR" id="PIRSR000097-3"/>
    </source>
</evidence>
<evidence type="ECO:0000259" key="7">
    <source>
        <dbReference type="Pfam" id="PF00248"/>
    </source>
</evidence>
<dbReference type="PRINTS" id="PR00069">
    <property type="entry name" value="ALDKETRDTASE"/>
</dbReference>
<evidence type="ECO:0000256" key="4">
    <source>
        <dbReference type="PIRSR" id="PIRSR000097-1"/>
    </source>
</evidence>
<dbReference type="SUPFAM" id="SSF51430">
    <property type="entry name" value="NAD(P)-linked oxidoreductase"/>
    <property type="match status" value="1"/>
</dbReference>
<dbReference type="PROSITE" id="PS00062">
    <property type="entry name" value="ALDOKETO_REDUCTASE_2"/>
    <property type="match status" value="1"/>
</dbReference>
<dbReference type="EMBL" id="GEBQ01012854">
    <property type="protein sequence ID" value="JAT27123.1"/>
    <property type="molecule type" value="Transcribed_RNA"/>
</dbReference>
<keyword evidence="2" id="KW-0521">NADP</keyword>
<dbReference type="InterPro" id="IPR020471">
    <property type="entry name" value="AKR"/>
</dbReference>
<evidence type="ECO:0000256" key="2">
    <source>
        <dbReference type="ARBA" id="ARBA00022857"/>
    </source>
</evidence>
<keyword evidence="3" id="KW-0560">Oxidoreductase</keyword>
<feature type="site" description="Lowers pKa of active site Tyr" evidence="6">
    <location>
        <position position="84"/>
    </location>
</feature>
<evidence type="ECO:0000313" key="8">
    <source>
        <dbReference type="EMBL" id="JAT27123.1"/>
    </source>
</evidence>
<dbReference type="AlphaFoldDB" id="A0A1B6LTW6"/>
<name>A0A1B6LTW6_9HEMI</name>
<feature type="domain" description="NADP-dependent oxidoreductase" evidence="7">
    <location>
        <begin position="23"/>
        <end position="311"/>
    </location>
</feature>
<evidence type="ECO:0000256" key="5">
    <source>
        <dbReference type="PIRSR" id="PIRSR000097-2"/>
    </source>
</evidence>
<gene>
    <name evidence="8" type="ORF">g.26379</name>
</gene>
<feature type="binding site" evidence="5">
    <location>
        <position position="117"/>
    </location>
    <ligand>
        <name>substrate</name>
    </ligand>
</feature>
<dbReference type="InterPro" id="IPR023210">
    <property type="entry name" value="NADP_OxRdtase_dom"/>
</dbReference>
<dbReference type="PANTHER" id="PTHR11732">
    <property type="entry name" value="ALDO/KETO REDUCTASE"/>
    <property type="match status" value="1"/>
</dbReference>
<dbReference type="Gene3D" id="3.20.20.100">
    <property type="entry name" value="NADP-dependent oxidoreductase domain"/>
    <property type="match status" value="1"/>
</dbReference>
<dbReference type="PROSITE" id="PS00798">
    <property type="entry name" value="ALDOKETO_REDUCTASE_1"/>
    <property type="match status" value="1"/>
</dbReference>
<dbReference type="InterPro" id="IPR036812">
    <property type="entry name" value="NAD(P)_OxRdtase_dom_sf"/>
</dbReference>
<dbReference type="Pfam" id="PF00248">
    <property type="entry name" value="Aldo_ket_red"/>
    <property type="match status" value="1"/>
</dbReference>
<protein>
    <recommendedName>
        <fullName evidence="7">NADP-dependent oxidoreductase domain-containing protein</fullName>
    </recommendedName>
</protein>
<comment type="similarity">
    <text evidence="1">Belongs to the aldo/keto reductase family.</text>
</comment>
<dbReference type="FunFam" id="3.20.20.100:FF:000006">
    <property type="entry name" value="Aldo-keto reductase family 1 member A1"/>
    <property type="match status" value="1"/>
</dbReference>
<accession>A0A1B6LTW6</accession>
<feature type="active site" description="Proton donor" evidence="4">
    <location>
        <position position="55"/>
    </location>
</feature>
<organism evidence="8">
    <name type="scientific">Graphocephala atropunctata</name>
    <dbReference type="NCBI Taxonomy" id="36148"/>
    <lineage>
        <taxon>Eukaryota</taxon>
        <taxon>Metazoa</taxon>
        <taxon>Ecdysozoa</taxon>
        <taxon>Arthropoda</taxon>
        <taxon>Hexapoda</taxon>
        <taxon>Insecta</taxon>
        <taxon>Pterygota</taxon>
        <taxon>Neoptera</taxon>
        <taxon>Paraneoptera</taxon>
        <taxon>Hemiptera</taxon>
        <taxon>Auchenorrhyncha</taxon>
        <taxon>Membracoidea</taxon>
        <taxon>Cicadellidae</taxon>
        <taxon>Cicadellinae</taxon>
        <taxon>Cicadellini</taxon>
        <taxon>Graphocephala</taxon>
    </lineage>
</organism>
<reference evidence="8" key="1">
    <citation type="submission" date="2015-11" db="EMBL/GenBank/DDBJ databases">
        <title>De novo transcriptome assembly of four potential Pierce s Disease insect vectors from Arizona vineyards.</title>
        <authorList>
            <person name="Tassone E.E."/>
        </authorList>
    </citation>
    <scope>NUCLEOTIDE SEQUENCE</scope>
</reference>
<evidence type="ECO:0000256" key="1">
    <source>
        <dbReference type="ARBA" id="ARBA00007905"/>
    </source>
</evidence>